<feature type="transmembrane region" description="Helical" evidence="9">
    <location>
        <begin position="45"/>
        <end position="67"/>
    </location>
</feature>
<dbReference type="GO" id="GO:0005886">
    <property type="term" value="C:plasma membrane"/>
    <property type="evidence" value="ECO:0007669"/>
    <property type="project" value="UniProtKB-SubCell"/>
</dbReference>
<keyword evidence="4" id="KW-0762">Sugar transport</keyword>
<dbReference type="PANTHER" id="PTHR48021:SF47">
    <property type="entry name" value="GH17672P"/>
    <property type="match status" value="1"/>
</dbReference>
<feature type="transmembrane region" description="Helical" evidence="9">
    <location>
        <begin position="236"/>
        <end position="261"/>
    </location>
</feature>
<feature type="transmembrane region" description="Helical" evidence="9">
    <location>
        <begin position="98"/>
        <end position="119"/>
    </location>
</feature>
<evidence type="ECO:0000256" key="2">
    <source>
        <dbReference type="ARBA" id="ARBA00022448"/>
    </source>
</evidence>
<dbReference type="PANTHER" id="PTHR48021">
    <property type="match status" value="1"/>
</dbReference>
<keyword evidence="5 9" id="KW-0812">Transmembrane</keyword>
<dbReference type="InterPro" id="IPR003663">
    <property type="entry name" value="Sugar/inositol_transpt"/>
</dbReference>
<evidence type="ECO:0000256" key="7">
    <source>
        <dbReference type="ARBA" id="ARBA00023136"/>
    </source>
</evidence>
<dbReference type="PROSITE" id="PS50850">
    <property type="entry name" value="MFS"/>
    <property type="match status" value="1"/>
</dbReference>
<feature type="transmembrane region" description="Helical" evidence="9">
    <location>
        <begin position="131"/>
        <end position="150"/>
    </location>
</feature>
<evidence type="ECO:0000256" key="3">
    <source>
        <dbReference type="ARBA" id="ARBA00022475"/>
    </source>
</evidence>
<dbReference type="OrthoDB" id="4142200at2759"/>
<evidence type="ECO:0000256" key="1">
    <source>
        <dbReference type="ARBA" id="ARBA00004651"/>
    </source>
</evidence>
<dbReference type="Pfam" id="PF00083">
    <property type="entry name" value="Sugar_tr"/>
    <property type="match status" value="1"/>
</dbReference>
<keyword evidence="7 9" id="KW-0472">Membrane</keyword>
<protein>
    <recommendedName>
        <fullName evidence="10">Major facilitator superfamily (MFS) profile domain-containing protein</fullName>
    </recommendedName>
</protein>
<dbReference type="Proteomes" id="UP000410492">
    <property type="component" value="Unassembled WGS sequence"/>
</dbReference>
<evidence type="ECO:0000256" key="6">
    <source>
        <dbReference type="ARBA" id="ARBA00022989"/>
    </source>
</evidence>
<comment type="subcellular location">
    <subcellularLocation>
        <location evidence="1">Cell membrane</location>
        <topology evidence="1">Multi-pass membrane protein</topology>
    </subcellularLocation>
</comment>
<dbReference type="FunFam" id="1.20.1250.20:FF:000218">
    <property type="entry name" value="facilitated trehalose transporter Tret1"/>
    <property type="match status" value="1"/>
</dbReference>
<dbReference type="GO" id="GO:0022857">
    <property type="term" value="F:transmembrane transporter activity"/>
    <property type="evidence" value="ECO:0007669"/>
    <property type="project" value="InterPro"/>
</dbReference>
<dbReference type="InterPro" id="IPR005828">
    <property type="entry name" value="MFS_sugar_transport-like"/>
</dbReference>
<dbReference type="InterPro" id="IPR020846">
    <property type="entry name" value="MFS_dom"/>
</dbReference>
<feature type="domain" description="Major facilitator superfamily (MFS) profile" evidence="10">
    <location>
        <begin position="1"/>
        <end position="424"/>
    </location>
</feature>
<proteinExistence type="predicted"/>
<feature type="transmembrane region" description="Helical" evidence="9">
    <location>
        <begin position="399"/>
        <end position="420"/>
    </location>
</feature>
<reference evidence="11 12" key="1">
    <citation type="submission" date="2019-01" db="EMBL/GenBank/DDBJ databases">
        <authorList>
            <person name="Sayadi A."/>
        </authorList>
    </citation>
    <scope>NUCLEOTIDE SEQUENCE [LARGE SCALE GENOMIC DNA]</scope>
</reference>
<feature type="transmembrane region" description="Helical" evidence="9">
    <location>
        <begin position="273"/>
        <end position="293"/>
    </location>
</feature>
<dbReference type="SUPFAM" id="SSF103473">
    <property type="entry name" value="MFS general substrate transporter"/>
    <property type="match status" value="1"/>
</dbReference>
<feature type="transmembrane region" description="Helical" evidence="9">
    <location>
        <begin position="74"/>
        <end position="92"/>
    </location>
</feature>
<dbReference type="PRINTS" id="PR00171">
    <property type="entry name" value="SUGRTRNSPORT"/>
</dbReference>
<feature type="transmembrane region" description="Helical" evidence="9">
    <location>
        <begin position="370"/>
        <end position="393"/>
    </location>
</feature>
<evidence type="ECO:0000256" key="4">
    <source>
        <dbReference type="ARBA" id="ARBA00022597"/>
    </source>
</evidence>
<keyword evidence="12" id="KW-1185">Reference proteome</keyword>
<evidence type="ECO:0000259" key="10">
    <source>
        <dbReference type="PROSITE" id="PS50850"/>
    </source>
</evidence>
<feature type="transmembrane region" description="Helical" evidence="9">
    <location>
        <begin position="335"/>
        <end position="358"/>
    </location>
</feature>
<dbReference type="InterPro" id="IPR050549">
    <property type="entry name" value="MFS_Trehalose_Transporter"/>
</dbReference>
<accession>A0A653CIX1</accession>
<evidence type="ECO:0000256" key="9">
    <source>
        <dbReference type="SAM" id="Phobius"/>
    </source>
</evidence>
<feature type="transmembrane region" description="Helical" evidence="9">
    <location>
        <begin position="305"/>
        <end position="323"/>
    </location>
</feature>
<dbReference type="AlphaFoldDB" id="A0A653CIX1"/>
<keyword evidence="8" id="KW-0325">Glycoprotein</keyword>
<evidence type="ECO:0000313" key="12">
    <source>
        <dbReference type="Proteomes" id="UP000410492"/>
    </source>
</evidence>
<keyword evidence="6 9" id="KW-1133">Transmembrane helix</keyword>
<evidence type="ECO:0000256" key="5">
    <source>
        <dbReference type="ARBA" id="ARBA00022692"/>
    </source>
</evidence>
<dbReference type="InterPro" id="IPR036259">
    <property type="entry name" value="MFS_trans_sf"/>
</dbReference>
<keyword evidence="3" id="KW-1003">Cell membrane</keyword>
<evidence type="ECO:0000313" key="11">
    <source>
        <dbReference type="EMBL" id="VEN47865.1"/>
    </source>
</evidence>
<name>A0A653CIX1_CALMS</name>
<feature type="transmembrane region" description="Helical" evidence="9">
    <location>
        <begin position="156"/>
        <end position="177"/>
    </location>
</feature>
<dbReference type="EMBL" id="CAACVG010007973">
    <property type="protein sequence ID" value="VEN47865.1"/>
    <property type="molecule type" value="Genomic_DNA"/>
</dbReference>
<gene>
    <name evidence="11" type="ORF">CALMAC_LOCUS9524</name>
</gene>
<evidence type="ECO:0000256" key="8">
    <source>
        <dbReference type="ARBA" id="ARBA00023180"/>
    </source>
</evidence>
<dbReference type="Gene3D" id="1.20.1250.20">
    <property type="entry name" value="MFS general substrate transporter like domains"/>
    <property type="match status" value="1"/>
</dbReference>
<keyword evidence="2" id="KW-0813">Transport</keyword>
<sequence length="438" mass="48555">MITVIVGYLTVFLYGATLSWSTPEIPKLLNETTTPLNRPVTIEEASWLSSIVLPAMVIGAFLFCYLSEKIGRKLALLSTTVPLASGYFILAFGTSIELYYIARFIVGLGGGVFILMPMYAGEILEKRRRGAYGSVFGLSITAGFLFTSFGPYMSSMVLNLILAMIALVFGVLFAIFGHEVPYYYLRRNEHDKAKKVLQKIRGNQDVLEEFNEIEAKCLEKTEDLGQVLRSRGLRRAFIMSLGLQTGLHLSGINGVIFYSQIAFEDIKSGMDPIVSTIIVNVVQFLTSFLAPFVGDRFPRKTNMSVSAIILCFANISLAAYCYFRDSISSSFAFVPLLAFVVFITVFSSGFGPLVPVLLSELFPLRVKSTAMSVTNVYGAVLGFLITKYFFAFVQSFGLSGYYLFCAAFNVLIAAFIKFYFIETRGKTLEAIEDELNEA</sequence>
<organism evidence="11 12">
    <name type="scientific">Callosobruchus maculatus</name>
    <name type="common">Southern cowpea weevil</name>
    <name type="synonym">Pulse bruchid</name>
    <dbReference type="NCBI Taxonomy" id="64391"/>
    <lineage>
        <taxon>Eukaryota</taxon>
        <taxon>Metazoa</taxon>
        <taxon>Ecdysozoa</taxon>
        <taxon>Arthropoda</taxon>
        <taxon>Hexapoda</taxon>
        <taxon>Insecta</taxon>
        <taxon>Pterygota</taxon>
        <taxon>Neoptera</taxon>
        <taxon>Endopterygota</taxon>
        <taxon>Coleoptera</taxon>
        <taxon>Polyphaga</taxon>
        <taxon>Cucujiformia</taxon>
        <taxon>Chrysomeloidea</taxon>
        <taxon>Chrysomelidae</taxon>
        <taxon>Bruchinae</taxon>
        <taxon>Bruchini</taxon>
        <taxon>Callosobruchus</taxon>
    </lineage>
</organism>